<organism evidence="2 3">
    <name type="scientific">Streptomyces nigrescens</name>
    <dbReference type="NCBI Taxonomy" id="1920"/>
    <lineage>
        <taxon>Bacteria</taxon>
        <taxon>Bacillati</taxon>
        <taxon>Actinomycetota</taxon>
        <taxon>Actinomycetes</taxon>
        <taxon>Kitasatosporales</taxon>
        <taxon>Streptomycetaceae</taxon>
        <taxon>Streptomyces</taxon>
    </lineage>
</organism>
<feature type="region of interest" description="Disordered" evidence="1">
    <location>
        <begin position="59"/>
        <end position="121"/>
    </location>
</feature>
<dbReference type="Proteomes" id="UP001059597">
    <property type="component" value="Plasmid SNP1"/>
</dbReference>
<dbReference type="EMBL" id="AP026074">
    <property type="protein sequence ID" value="BDM74844.1"/>
    <property type="molecule type" value="Genomic_DNA"/>
</dbReference>
<gene>
    <name evidence="2" type="ORF">HEK616_83310</name>
</gene>
<evidence type="ECO:0000256" key="1">
    <source>
        <dbReference type="SAM" id="MobiDB-lite"/>
    </source>
</evidence>
<geneLocation type="plasmid" evidence="2 3">
    <name>SNP1</name>
</geneLocation>
<name>A0ABM8A800_STRNI</name>
<evidence type="ECO:0008006" key="4">
    <source>
        <dbReference type="Google" id="ProtNLM"/>
    </source>
</evidence>
<protein>
    <recommendedName>
        <fullName evidence="4">Secreted protein</fullName>
    </recommendedName>
</protein>
<reference evidence="2" key="1">
    <citation type="submission" date="2022-06" db="EMBL/GenBank/DDBJ databases">
        <title>Complete genome sequence of Streptomyces nigrescens HEK616.</title>
        <authorList>
            <person name="Asamizu S."/>
            <person name="Onaka H."/>
        </authorList>
    </citation>
    <scope>NUCLEOTIDE SEQUENCE</scope>
    <source>
        <strain evidence="2">HEK616</strain>
        <plasmid evidence="2">SNP1</plasmid>
    </source>
</reference>
<proteinExistence type="predicted"/>
<keyword evidence="2" id="KW-0614">Plasmid</keyword>
<accession>A0ABM8A800</accession>
<keyword evidence="3" id="KW-1185">Reference proteome</keyword>
<evidence type="ECO:0000313" key="2">
    <source>
        <dbReference type="EMBL" id="BDM74844.1"/>
    </source>
</evidence>
<sequence>MLQVLMSVLAMAGSAKGEVPMPSSNVAGVQVHGDVVRRGPKLTQQVQGRGQQRGVVWAGSNSGRGGNRAAHWSHNGSVSHDGSAGTDLLGDHERRNSMITEPVPASSATPPTAYPRDFLVS</sequence>
<evidence type="ECO:0000313" key="3">
    <source>
        <dbReference type="Proteomes" id="UP001059597"/>
    </source>
</evidence>